<protein>
    <submittedName>
        <fullName evidence="2">Uncharacterized protein</fullName>
    </submittedName>
</protein>
<evidence type="ECO:0000256" key="1">
    <source>
        <dbReference type="SAM" id="Phobius"/>
    </source>
</evidence>
<reference evidence="3" key="1">
    <citation type="submission" date="2016-07" db="EMBL/GenBank/DDBJ databases">
        <authorList>
            <person name="Florea S."/>
            <person name="Webb J.S."/>
            <person name="Jaromczyk J."/>
            <person name="Schardl C.L."/>
        </authorList>
    </citation>
    <scope>NUCLEOTIDE SEQUENCE [LARGE SCALE GENOMIC DNA]</scope>
    <source>
        <strain evidence="3">IPB1</strain>
    </source>
</reference>
<dbReference type="EMBL" id="MAUJ01000001">
    <property type="protein sequence ID" value="OCQ22749.1"/>
    <property type="molecule type" value="Genomic_DNA"/>
</dbReference>
<keyword evidence="1" id="KW-0812">Transmembrane</keyword>
<sequence length="314" mass="36517">MLFINEKGARRVDSYARFNIWLTHCLHVKFPLFCTQLYKKLHSEMYSLPFRVIKCSEGLMGNQRYQGYIKHVDSDDPVISEINWFIDTVYMPAHKRADKSSKATRTLSVLFSIWAFTLLGVFAAAELIPNLSVFTQSLIWDGYDFNWVALAVLPSFMLAVFVSFRNYPFKHGDNNFVGDDEFTWRKRQSFVLASFNLIFLVAVLFAFTKPLICLLGITCAAGFLLTYMSNRLFGFTSSSIRNQTMVFSLERLKREYEVAIHSEEEFEVDRIQADTFKRLFLMVEGMIDRRDREILGDHYKVHNSAFDLVKGLKK</sequence>
<proteinExistence type="predicted"/>
<evidence type="ECO:0000313" key="3">
    <source>
        <dbReference type="Proteomes" id="UP000093366"/>
    </source>
</evidence>
<comment type="caution">
    <text evidence="2">The sequence shown here is derived from an EMBL/GenBank/DDBJ whole genome shotgun (WGS) entry which is preliminary data.</text>
</comment>
<accession>A0A1C0TTV5</accession>
<dbReference type="Proteomes" id="UP000093366">
    <property type="component" value="Unassembled WGS sequence"/>
</dbReference>
<keyword evidence="1" id="KW-1133">Transmembrane helix</keyword>
<feature type="transmembrane region" description="Helical" evidence="1">
    <location>
        <begin position="214"/>
        <end position="233"/>
    </location>
</feature>
<feature type="transmembrane region" description="Helical" evidence="1">
    <location>
        <begin position="190"/>
        <end position="208"/>
    </location>
</feature>
<name>A0A1C0TTV5_9GAMM</name>
<gene>
    <name evidence="2" type="ORF">A7985_01975</name>
</gene>
<dbReference type="AlphaFoldDB" id="A0A1C0TTV5"/>
<keyword evidence="1" id="KW-0472">Membrane</keyword>
<evidence type="ECO:0000313" key="2">
    <source>
        <dbReference type="EMBL" id="OCQ22749.1"/>
    </source>
</evidence>
<feature type="transmembrane region" description="Helical" evidence="1">
    <location>
        <begin position="106"/>
        <end position="125"/>
    </location>
</feature>
<organism evidence="2 3">
    <name type="scientific">Pseudoalteromonas luteoviolacea</name>
    <dbReference type="NCBI Taxonomy" id="43657"/>
    <lineage>
        <taxon>Bacteria</taxon>
        <taxon>Pseudomonadati</taxon>
        <taxon>Pseudomonadota</taxon>
        <taxon>Gammaproteobacteria</taxon>
        <taxon>Alteromonadales</taxon>
        <taxon>Pseudoalteromonadaceae</taxon>
        <taxon>Pseudoalteromonas</taxon>
    </lineage>
</organism>
<feature type="transmembrane region" description="Helical" evidence="1">
    <location>
        <begin position="145"/>
        <end position="164"/>
    </location>
</feature>